<dbReference type="GeneTree" id="ENSGT00940000163977"/>
<dbReference type="GO" id="GO:0072332">
    <property type="term" value="P:intrinsic apoptotic signaling pathway by p53 class mediator"/>
    <property type="evidence" value="ECO:0007669"/>
    <property type="project" value="TreeGrafter"/>
</dbReference>
<dbReference type="PANTHER" id="PTHR46981:SF1">
    <property type="entry name" value="BIS(5'-ADENOSYL)-TRIPHOSPHATASE"/>
    <property type="match status" value="1"/>
</dbReference>
<dbReference type="GO" id="GO:0047710">
    <property type="term" value="F:bis(5'-adenosyl)-triphosphatase activity"/>
    <property type="evidence" value="ECO:0007669"/>
    <property type="project" value="TreeGrafter"/>
</dbReference>
<dbReference type="GO" id="GO:0005634">
    <property type="term" value="C:nucleus"/>
    <property type="evidence" value="ECO:0007669"/>
    <property type="project" value="TreeGrafter"/>
</dbReference>
<evidence type="ECO:0000259" key="1">
    <source>
        <dbReference type="Pfam" id="PF01230"/>
    </source>
</evidence>
<dbReference type="GO" id="GO:0005886">
    <property type="term" value="C:plasma membrane"/>
    <property type="evidence" value="ECO:0007669"/>
    <property type="project" value="TreeGrafter"/>
</dbReference>
<dbReference type="InterPro" id="IPR011146">
    <property type="entry name" value="HIT-like"/>
</dbReference>
<dbReference type="GO" id="GO:0032435">
    <property type="term" value="P:negative regulation of proteasomal ubiquitin-dependent protein catabolic process"/>
    <property type="evidence" value="ECO:0007669"/>
    <property type="project" value="TreeGrafter"/>
</dbReference>
<protein>
    <recommendedName>
        <fullName evidence="1">HIT domain-containing protein</fullName>
    </recommendedName>
</protein>
<keyword evidence="3" id="KW-1185">Reference proteome</keyword>
<dbReference type="InterPro" id="IPR052677">
    <property type="entry name" value="Dinucleoside_ppp_hydrolase"/>
</dbReference>
<organism evidence="2 3">
    <name type="scientific">Propithecus coquereli</name>
    <name type="common">Coquerel's sifaka</name>
    <name type="synonym">Propithecus verreauxi coquereli</name>
    <dbReference type="NCBI Taxonomy" id="379532"/>
    <lineage>
        <taxon>Eukaryota</taxon>
        <taxon>Metazoa</taxon>
        <taxon>Chordata</taxon>
        <taxon>Craniata</taxon>
        <taxon>Vertebrata</taxon>
        <taxon>Euteleostomi</taxon>
        <taxon>Mammalia</taxon>
        <taxon>Eutheria</taxon>
        <taxon>Euarchontoglires</taxon>
        <taxon>Primates</taxon>
        <taxon>Strepsirrhini</taxon>
        <taxon>Lemuriformes</taxon>
        <taxon>Indriidae</taxon>
        <taxon>Propithecus</taxon>
    </lineage>
</organism>
<dbReference type="STRING" id="379532.ENSPCOP00000027261"/>
<dbReference type="Pfam" id="PF01230">
    <property type="entry name" value="HIT"/>
    <property type="match status" value="1"/>
</dbReference>
<proteinExistence type="predicted"/>
<dbReference type="Gene3D" id="3.30.428.10">
    <property type="entry name" value="HIT-like"/>
    <property type="match status" value="1"/>
</dbReference>
<dbReference type="InterPro" id="IPR036265">
    <property type="entry name" value="HIT-like_sf"/>
</dbReference>
<reference evidence="2" key="1">
    <citation type="submission" date="2025-08" db="UniProtKB">
        <authorList>
            <consortium name="Ensembl"/>
        </authorList>
    </citation>
    <scope>IDENTIFICATION</scope>
</reference>
<feature type="domain" description="HIT" evidence="1">
    <location>
        <begin position="54"/>
        <end position="113"/>
    </location>
</feature>
<dbReference type="GO" id="GO:0031625">
    <property type="term" value="F:ubiquitin protein ligase binding"/>
    <property type="evidence" value="ECO:0007669"/>
    <property type="project" value="TreeGrafter"/>
</dbReference>
<name>A0A2K6GLZ0_PROCO</name>
<dbReference type="Ensembl" id="ENSPCOT00000038066.1">
    <property type="protein sequence ID" value="ENSPCOP00000027261.1"/>
    <property type="gene ID" value="ENSPCOG00000026096.1"/>
</dbReference>
<dbReference type="AlphaFoldDB" id="A0A2K6GLZ0"/>
<dbReference type="GO" id="GO:0015964">
    <property type="term" value="P:diadenosine triphosphate catabolic process"/>
    <property type="evidence" value="ECO:0007669"/>
    <property type="project" value="TreeGrafter"/>
</dbReference>
<dbReference type="GO" id="GO:0006163">
    <property type="term" value="P:purine nucleotide metabolic process"/>
    <property type="evidence" value="ECO:0007669"/>
    <property type="project" value="TreeGrafter"/>
</dbReference>
<accession>A0A2K6GLZ0</accession>
<dbReference type="Proteomes" id="UP000233160">
    <property type="component" value="Unassembled WGS sequence"/>
</dbReference>
<evidence type="ECO:0000313" key="2">
    <source>
        <dbReference type="Ensembl" id="ENSPCOP00000027261.1"/>
    </source>
</evidence>
<dbReference type="SUPFAM" id="SSF54197">
    <property type="entry name" value="HIT-like"/>
    <property type="match status" value="1"/>
</dbReference>
<evidence type="ECO:0000313" key="3">
    <source>
        <dbReference type="Proteomes" id="UP000233160"/>
    </source>
</evidence>
<reference evidence="2" key="2">
    <citation type="submission" date="2025-09" db="UniProtKB">
        <authorList>
            <consortium name="Ensembl"/>
        </authorList>
    </citation>
    <scope>IDENTIFICATION</scope>
</reference>
<dbReference type="PANTHER" id="PTHR46981">
    <property type="entry name" value="BIS(5'-ADENOSYL)-TRIPHOSPHATASE"/>
    <property type="match status" value="1"/>
</dbReference>
<dbReference type="GO" id="GO:0005737">
    <property type="term" value="C:cytoplasm"/>
    <property type="evidence" value="ECO:0007669"/>
    <property type="project" value="TreeGrafter"/>
</dbReference>
<sequence length="113" mass="12046">MLYLDKPTGCPSCFSSLVLLATGGDRALEQGSGNNGPEQGLPPGIIISASPESLYVLVCPLWSVERFCDLCPDEVADLFPATQRVGIAVEKYFQGTFLSFSMQDGPEAGQTVK</sequence>